<dbReference type="GO" id="GO:0005615">
    <property type="term" value="C:extracellular space"/>
    <property type="evidence" value="ECO:0007669"/>
    <property type="project" value="InterPro"/>
</dbReference>
<evidence type="ECO:0000256" key="9">
    <source>
        <dbReference type="ARBA" id="ARBA00046193"/>
    </source>
</evidence>
<dbReference type="GeneID" id="111811978"/>
<dbReference type="FunCoup" id="A0A6P6F3C4">
    <property type="interactions" value="268"/>
</dbReference>
<dbReference type="RefSeq" id="XP_023579170.1">
    <property type="nucleotide sequence ID" value="XM_023723402.1"/>
</dbReference>
<evidence type="ECO:0000256" key="8">
    <source>
        <dbReference type="ARBA" id="ARBA00023180"/>
    </source>
</evidence>
<dbReference type="InParanoid" id="A0A6P6F3C4"/>
<dbReference type="PANTHER" id="PTHR11967">
    <property type="entry name" value="ALPHA-1-ACID GLYCOPROTEIN"/>
    <property type="match status" value="1"/>
</dbReference>
<evidence type="ECO:0000256" key="4">
    <source>
        <dbReference type="ARBA" id="ARBA00022486"/>
    </source>
</evidence>
<name>A0A6P6F3C4_OCTDE</name>
<organism evidence="12 13">
    <name type="scientific">Octodon degus</name>
    <name type="common">Degu</name>
    <name type="synonym">Sciurus degus</name>
    <dbReference type="NCBI Taxonomy" id="10160"/>
    <lineage>
        <taxon>Eukaryota</taxon>
        <taxon>Metazoa</taxon>
        <taxon>Chordata</taxon>
        <taxon>Craniata</taxon>
        <taxon>Vertebrata</taxon>
        <taxon>Euteleostomi</taxon>
        <taxon>Mammalia</taxon>
        <taxon>Eutheria</taxon>
        <taxon>Euarchontoglires</taxon>
        <taxon>Glires</taxon>
        <taxon>Rodentia</taxon>
        <taxon>Hystricomorpha</taxon>
        <taxon>Octodontidae</taxon>
        <taxon>Octodon</taxon>
    </lineage>
</organism>
<keyword evidence="5" id="KW-0964">Secreted</keyword>
<dbReference type="GO" id="GO:0006953">
    <property type="term" value="P:acute-phase response"/>
    <property type="evidence" value="ECO:0007669"/>
    <property type="project" value="UniProtKB-KW"/>
</dbReference>
<comment type="similarity">
    <text evidence="2">Belongs to the calycin superfamily. Lipocalin family.</text>
</comment>
<comment type="function">
    <text evidence="9">Functions as a transport protein in the blood stream. Binds various ligands in the interior of its beta-barrel domain. Appears to function in modulating the activity of the immune system during the acute-phase reaction.</text>
</comment>
<dbReference type="InterPro" id="IPR012674">
    <property type="entry name" value="Calycin"/>
</dbReference>
<dbReference type="SUPFAM" id="SSF50814">
    <property type="entry name" value="Lipocalins"/>
    <property type="match status" value="1"/>
</dbReference>
<protein>
    <submittedName>
        <fullName evidence="13">Alpha-1-acid glycoprotein-like</fullName>
    </submittedName>
</protein>
<dbReference type="InterPro" id="IPR000566">
    <property type="entry name" value="Lipocln_cytosolic_FA-bd_dom"/>
</dbReference>
<dbReference type="AlphaFoldDB" id="A0A6P6F3C4"/>
<dbReference type="PRINTS" id="PR00708">
    <property type="entry name" value="A1AGLPROTEIN"/>
</dbReference>
<evidence type="ECO:0000256" key="2">
    <source>
        <dbReference type="ARBA" id="ARBA00006889"/>
    </source>
</evidence>
<dbReference type="CDD" id="cd19451">
    <property type="entry name" value="lipocalin_AGP-like"/>
    <property type="match status" value="1"/>
</dbReference>
<keyword evidence="3" id="KW-0813">Transport</keyword>
<feature type="chain" id="PRO_5028279508" evidence="10">
    <location>
        <begin position="19"/>
        <end position="197"/>
    </location>
</feature>
<dbReference type="InterPro" id="IPR001500">
    <property type="entry name" value="A1A_glycop"/>
</dbReference>
<comment type="subcellular location">
    <subcellularLocation>
        <location evidence="1">Secreted</location>
    </subcellularLocation>
</comment>
<accession>A0A6P6F3C4</accession>
<keyword evidence="8" id="KW-0325">Glycoprotein</keyword>
<dbReference type="GO" id="GO:0002682">
    <property type="term" value="P:regulation of immune system process"/>
    <property type="evidence" value="ECO:0007669"/>
    <property type="project" value="InterPro"/>
</dbReference>
<dbReference type="Gene3D" id="2.40.128.20">
    <property type="match status" value="1"/>
</dbReference>
<evidence type="ECO:0000313" key="13">
    <source>
        <dbReference type="RefSeq" id="XP_023579170.1"/>
    </source>
</evidence>
<dbReference type="Pfam" id="PF00061">
    <property type="entry name" value="Lipocalin"/>
    <property type="match status" value="1"/>
</dbReference>
<keyword evidence="12" id="KW-1185">Reference proteome</keyword>
<evidence type="ECO:0000313" key="12">
    <source>
        <dbReference type="Proteomes" id="UP000515203"/>
    </source>
</evidence>
<dbReference type="OrthoDB" id="9448848at2759"/>
<evidence type="ECO:0000256" key="6">
    <source>
        <dbReference type="ARBA" id="ARBA00022729"/>
    </source>
</evidence>
<dbReference type="Proteomes" id="UP000515203">
    <property type="component" value="Unplaced"/>
</dbReference>
<keyword evidence="7" id="KW-1015">Disulfide bond</keyword>
<feature type="signal peptide" evidence="10">
    <location>
        <begin position="1"/>
        <end position="18"/>
    </location>
</feature>
<gene>
    <name evidence="13" type="primary">LOC111811978</name>
</gene>
<evidence type="ECO:0000256" key="1">
    <source>
        <dbReference type="ARBA" id="ARBA00004613"/>
    </source>
</evidence>
<evidence type="ECO:0000256" key="3">
    <source>
        <dbReference type="ARBA" id="ARBA00022448"/>
    </source>
</evidence>
<evidence type="ECO:0000256" key="5">
    <source>
        <dbReference type="ARBA" id="ARBA00022525"/>
    </source>
</evidence>
<dbReference type="PANTHER" id="PTHR11967:SF2">
    <property type="entry name" value="ALPHA-1-ACID GLYCOPROTEIN 1"/>
    <property type="match status" value="1"/>
</dbReference>
<dbReference type="FunFam" id="2.40.128.20:FF:000012">
    <property type="entry name" value="Alpha-1-acid glycoprotein 2"/>
    <property type="match status" value="1"/>
</dbReference>
<evidence type="ECO:0000256" key="10">
    <source>
        <dbReference type="SAM" id="SignalP"/>
    </source>
</evidence>
<reference evidence="13" key="1">
    <citation type="submission" date="2025-08" db="UniProtKB">
        <authorList>
            <consortium name="RefSeq"/>
        </authorList>
    </citation>
    <scope>IDENTIFICATION</scope>
</reference>
<keyword evidence="6 10" id="KW-0732">Signal</keyword>
<sequence>MALHWALEALCLLPLLNPQNPACTNVTAMPITSATLDWLNRRWFLVASALRKPEYKQGAQDLQAEFFYFDTHPRENAATIREHMTIGDHCIQNSTLLTVQRENGTLTKVVNDKVYVAHLLLLRDPQSFMLGFHLDDAHNRGLVFYTDKPEASPEQLQDFHEAIECVGLNTSEILYVDWKKNKCELKQQEKTKGEQEA</sequence>
<keyword evidence="4" id="KW-0011">Acute phase</keyword>
<evidence type="ECO:0000259" key="11">
    <source>
        <dbReference type="Pfam" id="PF00061"/>
    </source>
</evidence>
<feature type="domain" description="Lipocalin/cytosolic fatty-acid binding" evidence="11">
    <location>
        <begin position="42"/>
        <end position="179"/>
    </location>
</feature>
<evidence type="ECO:0000256" key="7">
    <source>
        <dbReference type="ARBA" id="ARBA00023157"/>
    </source>
</evidence>
<proteinExistence type="inferred from homology"/>